<evidence type="ECO:0000313" key="8">
    <source>
        <dbReference type="Ensembl" id="ENSSRHP00000042594.1"/>
    </source>
</evidence>
<dbReference type="PROSITE" id="PS50089">
    <property type="entry name" value="ZF_RING_2"/>
    <property type="match status" value="1"/>
</dbReference>
<evidence type="ECO:0000256" key="3">
    <source>
        <dbReference type="ARBA" id="ARBA00022833"/>
    </source>
</evidence>
<keyword evidence="1" id="KW-0479">Metal-binding</keyword>
<evidence type="ECO:0000256" key="5">
    <source>
        <dbReference type="SAM" id="Coils"/>
    </source>
</evidence>
<gene>
    <name evidence="8" type="primary">traip</name>
</gene>
<name>A0A673IUC4_9TELE</name>
<reference evidence="8" key="2">
    <citation type="submission" date="2025-09" db="UniProtKB">
        <authorList>
            <consortium name="Ensembl"/>
        </authorList>
    </citation>
    <scope>IDENTIFICATION</scope>
</reference>
<keyword evidence="9" id="KW-1185">Reference proteome</keyword>
<feature type="domain" description="RING-type" evidence="7">
    <location>
        <begin position="7"/>
        <end position="50"/>
    </location>
</feature>
<dbReference type="InterPro" id="IPR001841">
    <property type="entry name" value="Znf_RING"/>
</dbReference>
<dbReference type="CDD" id="cd16480">
    <property type="entry name" value="RING-H2_TRAIP"/>
    <property type="match status" value="1"/>
</dbReference>
<dbReference type="GO" id="GO:0031297">
    <property type="term" value="P:replication fork processing"/>
    <property type="evidence" value="ECO:0007669"/>
    <property type="project" value="TreeGrafter"/>
</dbReference>
<evidence type="ECO:0000256" key="2">
    <source>
        <dbReference type="ARBA" id="ARBA00022771"/>
    </source>
</evidence>
<feature type="compositionally biased region" description="Polar residues" evidence="6">
    <location>
        <begin position="383"/>
        <end position="394"/>
    </location>
</feature>
<dbReference type="SUPFAM" id="SSF46579">
    <property type="entry name" value="Prefoldin"/>
    <property type="match status" value="1"/>
</dbReference>
<evidence type="ECO:0000259" key="7">
    <source>
        <dbReference type="PROSITE" id="PS50089"/>
    </source>
</evidence>
<keyword evidence="3" id="KW-0862">Zinc</keyword>
<feature type="region of interest" description="Disordered" evidence="6">
    <location>
        <begin position="374"/>
        <end position="400"/>
    </location>
</feature>
<dbReference type="Gene3D" id="3.30.40.10">
    <property type="entry name" value="Zinc/RING finger domain, C3HC4 (zinc finger)"/>
    <property type="match status" value="1"/>
</dbReference>
<dbReference type="Pfam" id="PF13639">
    <property type="entry name" value="zf-RING_2"/>
    <property type="match status" value="1"/>
</dbReference>
<dbReference type="GO" id="GO:0005634">
    <property type="term" value="C:nucleus"/>
    <property type="evidence" value="ECO:0007669"/>
    <property type="project" value="TreeGrafter"/>
</dbReference>
<sequence length="400" mass="44908">MPIRAYCTICSDFFDNSKDVAAIHCGHTFHYVCLLQWFQSAPNKTCPQCRKQVSTRHIINKLFFDIAPEDDGTPVDPESLQVIKHAVEFIQCSEFVYAKQMNFLESQKNEGQAAKEEAKRLRVKMKTYESLDVVLQGQRSEVEAMITDMGVGQSAVEQLSIYCISLKKEYDNLKGSLKSSNEMCEKLKRELISSNSKLQKATAETNGTKEDMKALQNDLSNADKEITSLKKKVEILQRTLSTPTRTNEAISRLVFESPAPLELKPPGHGLMTDSQEIDLNLTFDINTPEQVEKKPVQVPSKKMRLDPSNARVKEDDVMMGPMLRNSLLFRKNALGSMLDPCKFGTVRSGYDGLGGRAKFIQPSPLSEIRPLAMKSKRKKVSRPVTSKPTSSLTTLDGFLE</sequence>
<organism evidence="8 9">
    <name type="scientific">Sinocyclocheilus rhinocerous</name>
    <dbReference type="NCBI Taxonomy" id="307959"/>
    <lineage>
        <taxon>Eukaryota</taxon>
        <taxon>Metazoa</taxon>
        <taxon>Chordata</taxon>
        <taxon>Craniata</taxon>
        <taxon>Vertebrata</taxon>
        <taxon>Euteleostomi</taxon>
        <taxon>Actinopterygii</taxon>
        <taxon>Neopterygii</taxon>
        <taxon>Teleostei</taxon>
        <taxon>Ostariophysi</taxon>
        <taxon>Cypriniformes</taxon>
        <taxon>Cyprinidae</taxon>
        <taxon>Cyprininae</taxon>
        <taxon>Sinocyclocheilus</taxon>
    </lineage>
</organism>
<feature type="coiled-coil region" evidence="5">
    <location>
        <begin position="170"/>
        <end position="239"/>
    </location>
</feature>
<dbReference type="PANTHER" id="PTHR46569">
    <property type="entry name" value="E3 UBIQUITIN-PROTEIN LIGASE TRAIP"/>
    <property type="match status" value="1"/>
</dbReference>
<dbReference type="Ensembl" id="ENSSRHT00000043802.1">
    <property type="protein sequence ID" value="ENSSRHP00000042594.1"/>
    <property type="gene ID" value="ENSSRHG00000021402.1"/>
</dbReference>
<evidence type="ECO:0000313" key="9">
    <source>
        <dbReference type="Proteomes" id="UP000472270"/>
    </source>
</evidence>
<dbReference type="GO" id="GO:0008270">
    <property type="term" value="F:zinc ion binding"/>
    <property type="evidence" value="ECO:0007669"/>
    <property type="project" value="UniProtKB-KW"/>
</dbReference>
<dbReference type="GO" id="GO:0016567">
    <property type="term" value="P:protein ubiquitination"/>
    <property type="evidence" value="ECO:0007669"/>
    <property type="project" value="TreeGrafter"/>
</dbReference>
<proteinExistence type="predicted"/>
<accession>A0A673IUC4</accession>
<dbReference type="PANTHER" id="PTHR46569:SF1">
    <property type="entry name" value="E3 UBIQUITIN-PROTEIN LIGASE RFWD3-RELATED"/>
    <property type="match status" value="1"/>
</dbReference>
<dbReference type="GO" id="GO:0061630">
    <property type="term" value="F:ubiquitin protein ligase activity"/>
    <property type="evidence" value="ECO:0007669"/>
    <property type="project" value="TreeGrafter"/>
</dbReference>
<evidence type="ECO:0000256" key="6">
    <source>
        <dbReference type="SAM" id="MobiDB-lite"/>
    </source>
</evidence>
<dbReference type="GO" id="GO:0090734">
    <property type="term" value="C:site of DNA damage"/>
    <property type="evidence" value="ECO:0007669"/>
    <property type="project" value="TreeGrafter"/>
</dbReference>
<dbReference type="InterPro" id="IPR013083">
    <property type="entry name" value="Znf_RING/FYVE/PHD"/>
</dbReference>
<keyword evidence="2 4" id="KW-0863">Zinc-finger</keyword>
<dbReference type="AlphaFoldDB" id="A0A673IUC4"/>
<dbReference type="Proteomes" id="UP000472270">
    <property type="component" value="Unassembled WGS sequence"/>
</dbReference>
<dbReference type="InterPro" id="IPR052639">
    <property type="entry name" value="TRAIP_ubiq-protein_ligase"/>
</dbReference>
<protein>
    <submittedName>
        <fullName evidence="8">E3 ubiquitin-protein ligase TRAIP-like</fullName>
    </submittedName>
</protein>
<dbReference type="SUPFAM" id="SSF57850">
    <property type="entry name" value="RING/U-box"/>
    <property type="match status" value="1"/>
</dbReference>
<evidence type="ECO:0000256" key="4">
    <source>
        <dbReference type="PROSITE-ProRule" id="PRU00175"/>
    </source>
</evidence>
<dbReference type="SMART" id="SM00184">
    <property type="entry name" value="RING"/>
    <property type="match status" value="1"/>
</dbReference>
<dbReference type="Gene3D" id="1.20.5.340">
    <property type="match status" value="1"/>
</dbReference>
<keyword evidence="5" id="KW-0175">Coiled coil</keyword>
<evidence type="ECO:0000256" key="1">
    <source>
        <dbReference type="ARBA" id="ARBA00022723"/>
    </source>
</evidence>
<reference evidence="8" key="1">
    <citation type="submission" date="2025-08" db="UniProtKB">
        <authorList>
            <consortium name="Ensembl"/>
        </authorList>
    </citation>
    <scope>IDENTIFICATION</scope>
</reference>